<organism evidence="2 3">
    <name type="scientific">Rhizophagus irregularis</name>
    <dbReference type="NCBI Taxonomy" id="588596"/>
    <lineage>
        <taxon>Eukaryota</taxon>
        <taxon>Fungi</taxon>
        <taxon>Fungi incertae sedis</taxon>
        <taxon>Mucoromycota</taxon>
        <taxon>Glomeromycotina</taxon>
        <taxon>Glomeromycetes</taxon>
        <taxon>Glomerales</taxon>
        <taxon>Glomeraceae</taxon>
        <taxon>Rhizophagus</taxon>
    </lineage>
</organism>
<sequence>MVGVENQPSFQVPINSLPSSSKNIEKTQKNSNNQNTKNRYNNNNNNDNSHHSSGSTSYTPDVNDVPNEEHITNLHVVNTDNNYFIDYLKIGTINIQGATKPN</sequence>
<protein>
    <submittedName>
        <fullName evidence="2">Uncharacterized protein</fullName>
    </submittedName>
</protein>
<proteinExistence type="predicted"/>
<feature type="region of interest" description="Disordered" evidence="1">
    <location>
        <begin position="1"/>
        <end position="66"/>
    </location>
</feature>
<evidence type="ECO:0000313" key="2">
    <source>
        <dbReference type="EMBL" id="PKC64457.1"/>
    </source>
</evidence>
<feature type="compositionally biased region" description="Low complexity" evidence="1">
    <location>
        <begin position="29"/>
        <end position="58"/>
    </location>
</feature>
<reference evidence="2 3" key="2">
    <citation type="submission" date="2017-10" db="EMBL/GenBank/DDBJ databases">
        <title>Genome analyses suggest a sexual origin of heterokaryosis in a supposedly ancient asexual fungus.</title>
        <authorList>
            <person name="Corradi N."/>
            <person name="Sedzielewska K."/>
            <person name="Noel J."/>
            <person name="Charron P."/>
            <person name="Farinelli L."/>
            <person name="Marton T."/>
            <person name="Kruger M."/>
            <person name="Pelin A."/>
            <person name="Brachmann A."/>
            <person name="Corradi N."/>
        </authorList>
    </citation>
    <scope>NUCLEOTIDE SEQUENCE [LARGE SCALE GENOMIC DNA]</scope>
    <source>
        <strain evidence="2 3">A1</strain>
    </source>
</reference>
<dbReference type="AlphaFoldDB" id="A0A2N0RMD1"/>
<reference evidence="2 3" key="1">
    <citation type="submission" date="2017-10" db="EMBL/GenBank/DDBJ databases">
        <title>Extensive intraspecific genome diversity in a model arbuscular mycorrhizal fungus.</title>
        <authorList>
            <person name="Chen E.C.H."/>
            <person name="Morin E."/>
            <person name="Baudet D."/>
            <person name="Noel J."/>
            <person name="Ndikumana S."/>
            <person name="Charron P."/>
            <person name="St-Onge C."/>
            <person name="Giorgi J."/>
            <person name="Grigoriev I.V."/>
            <person name="Roux C."/>
            <person name="Martin F.M."/>
            <person name="Corradi N."/>
        </authorList>
    </citation>
    <scope>NUCLEOTIDE SEQUENCE [LARGE SCALE GENOMIC DNA]</scope>
    <source>
        <strain evidence="2 3">A1</strain>
    </source>
</reference>
<gene>
    <name evidence="2" type="ORF">RhiirA1_537040</name>
</gene>
<name>A0A2N0RMD1_9GLOM</name>
<evidence type="ECO:0000256" key="1">
    <source>
        <dbReference type="SAM" id="MobiDB-lite"/>
    </source>
</evidence>
<feature type="compositionally biased region" description="Polar residues" evidence="1">
    <location>
        <begin position="1"/>
        <end position="22"/>
    </location>
</feature>
<dbReference type="EMBL" id="LLXH01000634">
    <property type="protein sequence ID" value="PKC64457.1"/>
    <property type="molecule type" value="Genomic_DNA"/>
</dbReference>
<evidence type="ECO:0000313" key="3">
    <source>
        <dbReference type="Proteomes" id="UP000232688"/>
    </source>
</evidence>
<dbReference type="VEuPathDB" id="FungiDB:RhiirA1_537040"/>
<dbReference type="Proteomes" id="UP000232688">
    <property type="component" value="Unassembled WGS sequence"/>
</dbReference>
<accession>A0A2N0RMD1</accession>
<comment type="caution">
    <text evidence="2">The sequence shown here is derived from an EMBL/GenBank/DDBJ whole genome shotgun (WGS) entry which is preliminary data.</text>
</comment>